<dbReference type="EMBL" id="JADFFM010000001">
    <property type="protein sequence ID" value="MBE9666454.1"/>
    <property type="molecule type" value="Genomic_DNA"/>
</dbReference>
<evidence type="ECO:0000313" key="3">
    <source>
        <dbReference type="Proteomes" id="UP000632774"/>
    </source>
</evidence>
<comment type="caution">
    <text evidence="2">The sequence shown here is derived from an EMBL/GenBank/DDBJ whole genome shotgun (WGS) entry which is preliminary data.</text>
</comment>
<accession>A0ABR9XHH0</accession>
<feature type="compositionally biased region" description="Polar residues" evidence="1">
    <location>
        <begin position="11"/>
        <end position="22"/>
    </location>
</feature>
<name>A0ABR9XHH0_9SPHI</name>
<feature type="region of interest" description="Disordered" evidence="1">
    <location>
        <begin position="1"/>
        <end position="60"/>
    </location>
</feature>
<sequence length="60" mass="6781">MKTQQDVKKSGNMQGRSTSNKAFDNVREDKKQQGISNAGGQRSDQTSSRDSMHKPEHKKF</sequence>
<dbReference type="Proteomes" id="UP000632774">
    <property type="component" value="Unassembled WGS sequence"/>
</dbReference>
<reference evidence="2 3" key="1">
    <citation type="submission" date="2020-10" db="EMBL/GenBank/DDBJ databases">
        <title>Mucilaginibacter mali sp. nov., isolated from rhizosphere soil of apple orchard.</title>
        <authorList>
            <person name="Lee J.-S."/>
            <person name="Kim H.S."/>
            <person name="Kim J.-S."/>
        </authorList>
    </citation>
    <scope>NUCLEOTIDE SEQUENCE [LARGE SCALE GENOMIC DNA]</scope>
    <source>
        <strain evidence="2 3">KCTC 23157</strain>
    </source>
</reference>
<evidence type="ECO:0008006" key="4">
    <source>
        <dbReference type="Google" id="ProtNLM"/>
    </source>
</evidence>
<feature type="compositionally biased region" description="Polar residues" evidence="1">
    <location>
        <begin position="33"/>
        <end position="49"/>
    </location>
</feature>
<organism evidence="2 3">
    <name type="scientific">Mucilaginibacter boryungensis</name>
    <dbReference type="NCBI Taxonomy" id="768480"/>
    <lineage>
        <taxon>Bacteria</taxon>
        <taxon>Pseudomonadati</taxon>
        <taxon>Bacteroidota</taxon>
        <taxon>Sphingobacteriia</taxon>
        <taxon>Sphingobacteriales</taxon>
        <taxon>Sphingobacteriaceae</taxon>
        <taxon>Mucilaginibacter</taxon>
    </lineage>
</organism>
<keyword evidence="3" id="KW-1185">Reference proteome</keyword>
<gene>
    <name evidence="2" type="ORF">IRJ18_08795</name>
</gene>
<evidence type="ECO:0000256" key="1">
    <source>
        <dbReference type="SAM" id="MobiDB-lite"/>
    </source>
</evidence>
<protein>
    <recommendedName>
        <fullName evidence="4">Stress-induced acidophilic repeat protein</fullName>
    </recommendedName>
</protein>
<evidence type="ECO:0000313" key="2">
    <source>
        <dbReference type="EMBL" id="MBE9666454.1"/>
    </source>
</evidence>
<proteinExistence type="predicted"/>
<dbReference type="RefSeq" id="WP_194105812.1">
    <property type="nucleotide sequence ID" value="NZ_JADFFM010000001.1"/>
</dbReference>